<dbReference type="GO" id="GO:0000776">
    <property type="term" value="C:kinetochore"/>
    <property type="evidence" value="ECO:0007669"/>
    <property type="project" value="UniProtKB-KW"/>
</dbReference>
<protein>
    <submittedName>
        <fullName evidence="8">Mad3/BUB1-like region 1 protein</fullName>
    </submittedName>
</protein>
<dbReference type="PROSITE" id="PS50011">
    <property type="entry name" value="PROTEIN_KINASE_DOM"/>
    <property type="match status" value="1"/>
</dbReference>
<feature type="compositionally biased region" description="Low complexity" evidence="5">
    <location>
        <begin position="245"/>
        <end position="259"/>
    </location>
</feature>
<dbReference type="InterPro" id="IPR000719">
    <property type="entry name" value="Prot_kinase_dom"/>
</dbReference>
<feature type="region of interest" description="Disordered" evidence="5">
    <location>
        <begin position="233"/>
        <end position="303"/>
    </location>
</feature>
<feature type="region of interest" description="Disordered" evidence="5">
    <location>
        <begin position="677"/>
        <end position="698"/>
    </location>
</feature>
<dbReference type="GO" id="GO:0032991">
    <property type="term" value="C:protein-containing complex"/>
    <property type="evidence" value="ECO:0007669"/>
    <property type="project" value="UniProtKB-ARBA"/>
</dbReference>
<dbReference type="HOGENOM" id="CLU_002115_1_0_1"/>
<comment type="caution">
    <text evidence="8">The sequence shown here is derived from an EMBL/GenBank/DDBJ whole genome shotgun (WGS) entry which is preliminary data.</text>
</comment>
<dbReference type="FunFam" id="1.25.40.430:FF:000003">
    <property type="entry name" value="Checkpoint serine/threonine-protein kinase BUB1"/>
    <property type="match status" value="1"/>
</dbReference>
<dbReference type="Gene3D" id="1.25.40.430">
    <property type="match status" value="1"/>
</dbReference>
<keyword evidence="3" id="KW-0995">Kinetochore</keyword>
<organism evidence="8 9">
    <name type="scientific">Metarhizium robertsii</name>
    <dbReference type="NCBI Taxonomy" id="568076"/>
    <lineage>
        <taxon>Eukaryota</taxon>
        <taxon>Fungi</taxon>
        <taxon>Dikarya</taxon>
        <taxon>Ascomycota</taxon>
        <taxon>Pezizomycotina</taxon>
        <taxon>Sordariomycetes</taxon>
        <taxon>Hypocreomycetidae</taxon>
        <taxon>Hypocreales</taxon>
        <taxon>Clavicipitaceae</taxon>
        <taxon>Metarhizium</taxon>
    </lineage>
</organism>
<proteinExistence type="predicted"/>
<evidence type="ECO:0000313" key="8">
    <source>
        <dbReference type="EMBL" id="EXV01177.1"/>
    </source>
</evidence>
<dbReference type="GO" id="GO:0005524">
    <property type="term" value="F:ATP binding"/>
    <property type="evidence" value="ECO:0007669"/>
    <property type="project" value="InterPro"/>
</dbReference>
<dbReference type="InterPro" id="IPR012572">
    <property type="entry name" value="Mad3/Bub1_II"/>
</dbReference>
<accession>A0A014N4J7</accession>
<dbReference type="GO" id="GO:0051754">
    <property type="term" value="P:meiotic sister chromatid cohesion, centromeric"/>
    <property type="evidence" value="ECO:0007669"/>
    <property type="project" value="TreeGrafter"/>
</dbReference>
<feature type="region of interest" description="Disordered" evidence="5">
    <location>
        <begin position="607"/>
        <end position="643"/>
    </location>
</feature>
<dbReference type="PROSITE" id="PS51489">
    <property type="entry name" value="BUB1_N"/>
    <property type="match status" value="1"/>
</dbReference>
<evidence type="ECO:0000313" key="9">
    <source>
        <dbReference type="Proteomes" id="UP000030151"/>
    </source>
</evidence>
<sequence>MAASSTLIDFDVIEGQKENIQSLPGGRSARKLAELYSPSPLHKLATPTPSDTKNVHDCIRAEYEAEIQNISESDDPLDVFDRYVRWTLDAYPTAQATPQSQLHTLLERATKTFITSAQYKNDPRYLRLWVHYIHFFSDTPREAYMFLSRHGIGEGLALFYEEYAAWLEAAGRWAQAEEVYKLGIERESRPVQRLMRKFKEFEERIAQQPADAIEPSSPALPTVRPALAAKVDPFGSLSRPSDPQASRPRSGAGSASSKPAKSKLAIFSDADAKPAPLSSRAEGSKGWESIGSLSDRKKENVMEPKPWVGETLKAGGKKSTAPKMAVFRDPSLSQIHNVVLVSAKSQVTVHPQTGKKEYIFVDLAAVYPTPEEPGSELSFEEIIAARRGWLDRSWGHETVEDDFVTEPIQFLSGFEEISRGVSNKLAIHRDPMFFDENGGMKEHPREPRVAKKKIMEVNETQIIKAKLESPSGPKFRKKQTSEPTMTLHTKAATDDIYDIFNAPLKLANGNESAEDEDYETDGDYTTDGESTGTTRQLDATSQHGDGGTADTKSLSEWSEFSAQKHIPNVETDDVDGTLPIQSDYDGHIEEAEPGEQTCPTTCPNDEAMVAPPDEQSPPKTRTVFVPIPPEDYDPPTRPYRDPAEVANNRLPFMTPITERTECSLDVDLERQDTFKTPCRRDGVTNDMGEDQSDDEPLSSPLREIVDDECPMPKIPAALVPKSRSIVKEPSTNPIPPKGPVIKDIQCNPVDISIRQEILNSLQPPLSSYAGFYDRSGQKYEFGADIRKFTKALNRLSKGGADKTGPLPSPVMIKFPSTTRVYTLKRELGAGAFAPVYLVENSSPQENENDENAVATMGKGMFAVSHRNDLEALKMEVPPTPWEFYIMRLAHSRLGPQHRAAASLSYAHELQLYQDEGFLFLPYHPHGTLLDLVNFFRAEPSGLMDEQLAMFFSIELMRTVEALHTKNILHGDLKADNCLLRLDTMSSEEPLLTPWKADGSGGWASRGIFLIDFGRGIDMKAFASNVEFIADWKTSSQDCAEMREGRPWTWQIDYHGLAGIIHCLLFGKYIETQRCDQGGLGRTGRKYKIRESLKRYWQADLWSECFEVLLNPGSFLEFEDGCKMPVLKSLKSLRGRMEQWLEANCDRGVGLRSLIGKLEGYTKTRR</sequence>
<evidence type="ECO:0000256" key="1">
    <source>
        <dbReference type="ARBA" id="ARBA00004629"/>
    </source>
</evidence>
<reference evidence="8 9" key="1">
    <citation type="submission" date="2014-02" db="EMBL/GenBank/DDBJ databases">
        <title>The genome sequence of the entomopathogenic fungus Metarhizium robertsii ARSEF 2575.</title>
        <authorList>
            <person name="Giuliano Garisto Donzelli B."/>
            <person name="Roe B.A."/>
            <person name="Macmil S.L."/>
            <person name="Krasnoff S.B."/>
            <person name="Gibson D.M."/>
        </authorList>
    </citation>
    <scope>NUCLEOTIDE SEQUENCE [LARGE SCALE GENOMIC DNA]</scope>
    <source>
        <strain evidence="8 9">ARSEF 2575</strain>
    </source>
</reference>
<dbReference type="Pfam" id="PF08171">
    <property type="entry name" value="Mad3_BUB1_II"/>
    <property type="match status" value="1"/>
</dbReference>
<dbReference type="InterPro" id="IPR008271">
    <property type="entry name" value="Ser/Thr_kinase_AS"/>
</dbReference>
<dbReference type="Proteomes" id="UP000030151">
    <property type="component" value="Unassembled WGS sequence"/>
</dbReference>
<keyword evidence="4" id="KW-0137">Centromere</keyword>
<dbReference type="CDD" id="cd13981">
    <property type="entry name" value="STKc_Bub1_BubR1"/>
    <property type="match status" value="1"/>
</dbReference>
<evidence type="ECO:0000259" key="7">
    <source>
        <dbReference type="PROSITE" id="PS51489"/>
    </source>
</evidence>
<evidence type="ECO:0000256" key="5">
    <source>
        <dbReference type="SAM" id="MobiDB-lite"/>
    </source>
</evidence>
<feature type="compositionally biased region" description="Acidic residues" evidence="5">
    <location>
        <begin position="512"/>
        <end position="526"/>
    </location>
</feature>
<evidence type="ECO:0000256" key="4">
    <source>
        <dbReference type="ARBA" id="ARBA00023328"/>
    </source>
</evidence>
<dbReference type="InterPro" id="IPR013212">
    <property type="entry name" value="Mad3/Bub1_I"/>
</dbReference>
<name>A0A014N4J7_9HYPO</name>
<dbReference type="GO" id="GO:0007094">
    <property type="term" value="P:mitotic spindle assembly checkpoint signaling"/>
    <property type="evidence" value="ECO:0007669"/>
    <property type="project" value="InterPro"/>
</dbReference>
<dbReference type="SMART" id="SM00220">
    <property type="entry name" value="S_TKc"/>
    <property type="match status" value="1"/>
</dbReference>
<dbReference type="InterPro" id="IPR011009">
    <property type="entry name" value="Kinase-like_dom_sf"/>
</dbReference>
<dbReference type="OrthoDB" id="248495at2759"/>
<feature type="domain" description="Protein kinase" evidence="6">
    <location>
        <begin position="821"/>
        <end position="1165"/>
    </location>
</feature>
<evidence type="ECO:0000259" key="6">
    <source>
        <dbReference type="PROSITE" id="PS50011"/>
    </source>
</evidence>
<dbReference type="PANTHER" id="PTHR14030:SF4">
    <property type="entry name" value="BUB1 KINASE, ISOFORM A-RELATED"/>
    <property type="match status" value="1"/>
</dbReference>
<gene>
    <name evidence="8" type="ORF">X797_005750</name>
</gene>
<dbReference type="GO" id="GO:0004672">
    <property type="term" value="F:protein kinase activity"/>
    <property type="evidence" value="ECO:0007669"/>
    <property type="project" value="InterPro"/>
</dbReference>
<keyword evidence="2" id="KW-0158">Chromosome</keyword>
<feature type="domain" description="BUB1 N-terminal" evidence="7">
    <location>
        <begin position="63"/>
        <end position="222"/>
    </location>
</feature>
<dbReference type="Pfam" id="PF08311">
    <property type="entry name" value="Mad3_BUB1_I"/>
    <property type="match status" value="1"/>
</dbReference>
<dbReference type="eggNOG" id="KOG1166">
    <property type="taxonomic scope" value="Eukaryota"/>
</dbReference>
<comment type="subcellular location">
    <subcellularLocation>
        <location evidence="1">Chromosome</location>
        <location evidence="1">Centromere</location>
        <location evidence="1">Kinetochore</location>
    </subcellularLocation>
</comment>
<dbReference type="GO" id="GO:0005634">
    <property type="term" value="C:nucleus"/>
    <property type="evidence" value="ECO:0007669"/>
    <property type="project" value="TreeGrafter"/>
</dbReference>
<dbReference type="AlphaFoldDB" id="A0A014N4J7"/>
<dbReference type="SUPFAM" id="SSF56112">
    <property type="entry name" value="Protein kinase-like (PK-like)"/>
    <property type="match status" value="1"/>
</dbReference>
<dbReference type="EMBL" id="JELW01000009">
    <property type="protein sequence ID" value="EXV01177.1"/>
    <property type="molecule type" value="Genomic_DNA"/>
</dbReference>
<evidence type="ECO:0000256" key="3">
    <source>
        <dbReference type="ARBA" id="ARBA00022838"/>
    </source>
</evidence>
<feature type="compositionally biased region" description="Acidic residues" evidence="5">
    <location>
        <begin position="687"/>
        <end position="696"/>
    </location>
</feature>
<feature type="region of interest" description="Disordered" evidence="5">
    <location>
        <begin position="508"/>
        <end position="555"/>
    </location>
</feature>
<dbReference type="SMART" id="SM00777">
    <property type="entry name" value="Mad3_BUB1_I"/>
    <property type="match status" value="1"/>
</dbReference>
<dbReference type="PROSITE" id="PS00108">
    <property type="entry name" value="PROTEIN_KINASE_ST"/>
    <property type="match status" value="1"/>
</dbReference>
<dbReference type="PANTHER" id="PTHR14030">
    <property type="entry name" value="MITOTIC CHECKPOINT SERINE/THREONINE-PROTEIN KINASE BUB1"/>
    <property type="match status" value="1"/>
</dbReference>
<dbReference type="InterPro" id="IPR015661">
    <property type="entry name" value="Bub1/Mad3"/>
</dbReference>
<dbReference type="Gene3D" id="1.10.510.10">
    <property type="entry name" value="Transferase(Phosphotransferase) domain 1"/>
    <property type="match status" value="1"/>
</dbReference>
<evidence type="ECO:0000256" key="2">
    <source>
        <dbReference type="ARBA" id="ARBA00022454"/>
    </source>
</evidence>